<dbReference type="InterPro" id="IPR016181">
    <property type="entry name" value="Acyl_CoA_acyltransferase"/>
</dbReference>
<dbReference type="Proteomes" id="UP000198521">
    <property type="component" value="Unassembled WGS sequence"/>
</dbReference>
<keyword evidence="3" id="KW-1185">Reference proteome</keyword>
<dbReference type="RefSeq" id="WP_091406309.1">
    <property type="nucleotide sequence ID" value="NZ_FOAB01000002.1"/>
</dbReference>
<keyword evidence="2" id="KW-0808">Transferase</keyword>
<dbReference type="OrthoDB" id="948250at2"/>
<evidence type="ECO:0000259" key="1">
    <source>
        <dbReference type="PROSITE" id="PS51186"/>
    </source>
</evidence>
<dbReference type="SUPFAM" id="SSF55729">
    <property type="entry name" value="Acyl-CoA N-acyltransferases (Nat)"/>
    <property type="match status" value="1"/>
</dbReference>
<dbReference type="GO" id="GO:0016747">
    <property type="term" value="F:acyltransferase activity, transferring groups other than amino-acyl groups"/>
    <property type="evidence" value="ECO:0007669"/>
    <property type="project" value="InterPro"/>
</dbReference>
<gene>
    <name evidence="2" type="ORF">SAMN04487910_1006</name>
</gene>
<name>A0A1H7JIV9_AQUAM</name>
<protein>
    <submittedName>
        <fullName evidence="2">Protein N-acetyltransferase, RimJ/RimL family</fullName>
    </submittedName>
</protein>
<dbReference type="AlphaFoldDB" id="A0A1H7JIV9"/>
<dbReference type="EMBL" id="FOAB01000002">
    <property type="protein sequence ID" value="SEK74511.1"/>
    <property type="molecule type" value="Genomic_DNA"/>
</dbReference>
<organism evidence="2 3">
    <name type="scientific">Aquimarina amphilecti</name>
    <dbReference type="NCBI Taxonomy" id="1038014"/>
    <lineage>
        <taxon>Bacteria</taxon>
        <taxon>Pseudomonadati</taxon>
        <taxon>Bacteroidota</taxon>
        <taxon>Flavobacteriia</taxon>
        <taxon>Flavobacteriales</taxon>
        <taxon>Flavobacteriaceae</taxon>
        <taxon>Aquimarina</taxon>
    </lineage>
</organism>
<proteinExistence type="predicted"/>
<accession>A0A1H7JIV9</accession>
<dbReference type="PANTHER" id="PTHR43415">
    <property type="entry name" value="SPERMIDINE N(1)-ACETYLTRANSFERASE"/>
    <property type="match status" value="1"/>
</dbReference>
<dbReference type="STRING" id="1038014.SAMN04487910_1006"/>
<dbReference type="CDD" id="cd04301">
    <property type="entry name" value="NAT_SF"/>
    <property type="match status" value="1"/>
</dbReference>
<evidence type="ECO:0000313" key="3">
    <source>
        <dbReference type="Proteomes" id="UP000198521"/>
    </source>
</evidence>
<sequence>MSFFSKTYTSKSNELITIRQAISDDAPALLKLKLQYLKGTLTLPLFESEYPNDIDQERDLIERFQSEKNSIILVALCENVMIGNIDLTGSWRKKMEHTGMIGMGIHTEWQNQGIGTLLLQNIIDWAKQNEILKTVWLEVYKNNYPGIALYKKIEFIQSGIIPNFFLEKETYIDKIIMYREV</sequence>
<dbReference type="Gene3D" id="3.40.630.30">
    <property type="match status" value="1"/>
</dbReference>
<reference evidence="3" key="1">
    <citation type="submission" date="2016-10" db="EMBL/GenBank/DDBJ databases">
        <authorList>
            <person name="Varghese N."/>
            <person name="Submissions S."/>
        </authorList>
    </citation>
    <scope>NUCLEOTIDE SEQUENCE [LARGE SCALE GENOMIC DNA]</scope>
    <source>
        <strain evidence="3">DSM 25232 / NCIMB 14723 / 92V</strain>
    </source>
</reference>
<dbReference type="Pfam" id="PF00583">
    <property type="entry name" value="Acetyltransf_1"/>
    <property type="match status" value="1"/>
</dbReference>
<dbReference type="PROSITE" id="PS51186">
    <property type="entry name" value="GNAT"/>
    <property type="match status" value="1"/>
</dbReference>
<evidence type="ECO:0000313" key="2">
    <source>
        <dbReference type="EMBL" id="SEK74511.1"/>
    </source>
</evidence>
<feature type="domain" description="N-acetyltransferase" evidence="1">
    <location>
        <begin position="16"/>
        <end position="181"/>
    </location>
</feature>
<dbReference type="InterPro" id="IPR000182">
    <property type="entry name" value="GNAT_dom"/>
</dbReference>
<dbReference type="PANTHER" id="PTHR43415:SF3">
    <property type="entry name" value="GNAT-FAMILY ACETYLTRANSFERASE"/>
    <property type="match status" value="1"/>
</dbReference>